<gene>
    <name evidence="2" type="ORF">ZEAMMB73_Zm00001d003603</name>
</gene>
<sequence>MRPGSAAGAEHEAGERVAAVHGGRGAAGKDAPRRDAHLRVHHRLQHRARAAADVLGAAGQRHGHGAPAGLGLVPHPARVAAGHPVRPAAGAGTPPRRAARCPSCGSCRSSSSSACRRCSPPWGSSSSSTSRRAPACRPSSRRSRTVPTRSGSTSARCSSRWSTGSRRGTVALGGSETTTSTRIGWTSSTGCSPCSACSTSAATCSVPGGTMLAHRVPMQLPLVWWHLRLMIARRSSEQLRKRLKLYMSNSIYRL</sequence>
<feature type="region of interest" description="Disordered" evidence="1">
    <location>
        <begin position="82"/>
        <end position="179"/>
    </location>
</feature>
<dbReference type="AlphaFoldDB" id="A0A1D6E9Z8"/>
<feature type="compositionally biased region" description="Low complexity" evidence="1">
    <location>
        <begin position="84"/>
        <end position="138"/>
    </location>
</feature>
<dbReference type="EMBL" id="CM007648">
    <property type="protein sequence ID" value="ONM17218.1"/>
    <property type="molecule type" value="Genomic_DNA"/>
</dbReference>
<proteinExistence type="predicted"/>
<evidence type="ECO:0000256" key="1">
    <source>
        <dbReference type="SAM" id="MobiDB-lite"/>
    </source>
</evidence>
<accession>A0A1D6E9Z8</accession>
<evidence type="ECO:0000313" key="2">
    <source>
        <dbReference type="EMBL" id="ONM17218.1"/>
    </source>
</evidence>
<name>A0A1D6E9Z8_MAIZE</name>
<feature type="region of interest" description="Disordered" evidence="1">
    <location>
        <begin position="1"/>
        <end position="32"/>
    </location>
</feature>
<organism evidence="2">
    <name type="scientific">Zea mays</name>
    <name type="common">Maize</name>
    <dbReference type="NCBI Taxonomy" id="4577"/>
    <lineage>
        <taxon>Eukaryota</taxon>
        <taxon>Viridiplantae</taxon>
        <taxon>Streptophyta</taxon>
        <taxon>Embryophyta</taxon>
        <taxon>Tracheophyta</taxon>
        <taxon>Spermatophyta</taxon>
        <taxon>Magnoliopsida</taxon>
        <taxon>Liliopsida</taxon>
        <taxon>Poales</taxon>
        <taxon>Poaceae</taxon>
        <taxon>PACMAD clade</taxon>
        <taxon>Panicoideae</taxon>
        <taxon>Andropogonodae</taxon>
        <taxon>Andropogoneae</taxon>
        <taxon>Tripsacinae</taxon>
        <taxon>Zea</taxon>
    </lineage>
</organism>
<reference evidence="2" key="1">
    <citation type="submission" date="2015-12" db="EMBL/GenBank/DDBJ databases">
        <title>Update maize B73 reference genome by single molecule sequencing technologies.</title>
        <authorList>
            <consortium name="Maize Genome Sequencing Project"/>
            <person name="Ware D."/>
        </authorList>
    </citation>
    <scope>NUCLEOTIDE SEQUENCE [LARGE SCALE GENOMIC DNA]</scope>
    <source>
        <tissue evidence="2">Seedling</tissue>
    </source>
</reference>
<protein>
    <submittedName>
        <fullName evidence="2">Protein NRT1/ PTR FAMILY 4.4</fullName>
    </submittedName>
</protein>
<feature type="compositionally biased region" description="Low complexity" evidence="1">
    <location>
        <begin position="145"/>
        <end position="169"/>
    </location>
</feature>